<evidence type="ECO:0000313" key="2">
    <source>
        <dbReference type="Proteomes" id="UP000789702"/>
    </source>
</evidence>
<proteinExistence type="predicted"/>
<accession>A0ACA9Q0M8</accession>
<name>A0ACA9Q0M8_9GLOM</name>
<gene>
    <name evidence="1" type="ORF">DHETER_LOCUS13397</name>
</gene>
<reference evidence="1" key="1">
    <citation type="submission" date="2021-06" db="EMBL/GenBank/DDBJ databases">
        <authorList>
            <person name="Kallberg Y."/>
            <person name="Tangrot J."/>
            <person name="Rosling A."/>
        </authorList>
    </citation>
    <scope>NUCLEOTIDE SEQUENCE</scope>
    <source>
        <strain evidence="1">IL203A</strain>
    </source>
</reference>
<comment type="caution">
    <text evidence="1">The sequence shown here is derived from an EMBL/GenBank/DDBJ whole genome shotgun (WGS) entry which is preliminary data.</text>
</comment>
<sequence>MLLDSESKDDTYSHALLLPNLNQLEKEFKIAISDSLNKYWLDFCEVGLVATFLDSRTKKIDDQPQQISTLITTKITQNLFFESIFRVQDQEDMTLNELEQYLNIAPINIIPILS</sequence>
<evidence type="ECO:0000313" key="1">
    <source>
        <dbReference type="EMBL" id="CAG8730366.1"/>
    </source>
</evidence>
<protein>
    <submittedName>
        <fullName evidence="1">4802_t:CDS:1</fullName>
    </submittedName>
</protein>
<organism evidence="1 2">
    <name type="scientific">Dentiscutata heterogama</name>
    <dbReference type="NCBI Taxonomy" id="1316150"/>
    <lineage>
        <taxon>Eukaryota</taxon>
        <taxon>Fungi</taxon>
        <taxon>Fungi incertae sedis</taxon>
        <taxon>Mucoromycota</taxon>
        <taxon>Glomeromycotina</taxon>
        <taxon>Glomeromycetes</taxon>
        <taxon>Diversisporales</taxon>
        <taxon>Gigasporaceae</taxon>
        <taxon>Dentiscutata</taxon>
    </lineage>
</organism>
<dbReference type="EMBL" id="CAJVPU010036532">
    <property type="protein sequence ID" value="CAG8730366.1"/>
    <property type="molecule type" value="Genomic_DNA"/>
</dbReference>
<feature type="non-terminal residue" evidence="1">
    <location>
        <position position="1"/>
    </location>
</feature>
<dbReference type="Proteomes" id="UP000789702">
    <property type="component" value="Unassembled WGS sequence"/>
</dbReference>
<feature type="non-terminal residue" evidence="1">
    <location>
        <position position="114"/>
    </location>
</feature>
<keyword evidence="2" id="KW-1185">Reference proteome</keyword>